<name>A0ABY7RHJ0_9NEIS</name>
<gene>
    <name evidence="2" type="ORF">PJU73_06195</name>
</gene>
<feature type="chain" id="PRO_5045190141" evidence="1">
    <location>
        <begin position="38"/>
        <end position="221"/>
    </location>
</feature>
<organism evidence="2 3">
    <name type="scientific">Neisseria lisongii</name>
    <dbReference type="NCBI Taxonomy" id="2912188"/>
    <lineage>
        <taxon>Bacteria</taxon>
        <taxon>Pseudomonadati</taxon>
        <taxon>Pseudomonadota</taxon>
        <taxon>Betaproteobacteria</taxon>
        <taxon>Neisseriales</taxon>
        <taxon>Neisseriaceae</taxon>
        <taxon>Neisseria</taxon>
    </lineage>
</organism>
<keyword evidence="3" id="KW-1185">Reference proteome</keyword>
<dbReference type="EMBL" id="CP116766">
    <property type="protein sequence ID" value="WCL70951.1"/>
    <property type="molecule type" value="Genomic_DNA"/>
</dbReference>
<keyword evidence="1" id="KW-0732">Signal</keyword>
<evidence type="ECO:0000256" key="1">
    <source>
        <dbReference type="SAM" id="SignalP"/>
    </source>
</evidence>
<proteinExistence type="predicted"/>
<feature type="signal peptide" evidence="1">
    <location>
        <begin position="1"/>
        <end position="37"/>
    </location>
</feature>
<evidence type="ECO:0000313" key="3">
    <source>
        <dbReference type="Proteomes" id="UP001221268"/>
    </source>
</evidence>
<accession>A0ABY7RHJ0</accession>
<reference evidence="2 3" key="1">
    <citation type="submission" date="2023-01" db="EMBL/GenBank/DDBJ databases">
        <authorList>
            <person name="Yang C."/>
        </authorList>
    </citation>
    <scope>NUCLEOTIDE SEQUENCE [LARGE SCALE GENOMIC DNA]</scope>
    <source>
        <strain evidence="2 3">ZJ106</strain>
    </source>
</reference>
<sequence length="221" mass="25834">MFLEKMMFLIERKIMMKKSALLLPLLAALLAAQPAVADDNRAVLAKSWEKDDLGSKRFPLDYSSSWESAATKGDRWKPLEYSLPNGGYATFTWDESQMNVAMNRNTARMGKLRYFEGEERKGEDIYIEVSLIKQFTPAHRFKHIGKTADFSEQRIRISCTRRRVATLAEVYFLGKKMVYQNLTLPDPLIWREFLHHEPEKYIQDELCQMIHLQGFRAFDKL</sequence>
<dbReference type="Proteomes" id="UP001221268">
    <property type="component" value="Chromosome"/>
</dbReference>
<protein>
    <submittedName>
        <fullName evidence="2">Uncharacterized protein</fullName>
    </submittedName>
</protein>
<dbReference type="RefSeq" id="WP_237091943.1">
    <property type="nucleotide sequence ID" value="NZ_CP116766.1"/>
</dbReference>
<evidence type="ECO:0000313" key="2">
    <source>
        <dbReference type="EMBL" id="WCL70951.1"/>
    </source>
</evidence>